<dbReference type="Pfam" id="PF00441">
    <property type="entry name" value="Acyl-CoA_dh_1"/>
    <property type="match status" value="1"/>
</dbReference>
<dbReference type="PANTHER" id="PTHR43884:SF20">
    <property type="entry name" value="ACYL-COA DEHYDROGENASE FADE28"/>
    <property type="match status" value="1"/>
</dbReference>
<evidence type="ECO:0000259" key="7">
    <source>
        <dbReference type="Pfam" id="PF02771"/>
    </source>
</evidence>
<evidence type="ECO:0000256" key="3">
    <source>
        <dbReference type="ARBA" id="ARBA00022630"/>
    </source>
</evidence>
<evidence type="ECO:0000313" key="9">
    <source>
        <dbReference type="Proteomes" id="UP000557739"/>
    </source>
</evidence>
<keyword evidence="5" id="KW-0560">Oxidoreductase</keyword>
<dbReference type="SUPFAM" id="SSF56645">
    <property type="entry name" value="Acyl-CoA dehydrogenase NM domain-like"/>
    <property type="match status" value="1"/>
</dbReference>
<feature type="domain" description="Acyl-CoA dehydrogenase/oxidase N-terminal" evidence="7">
    <location>
        <begin position="7"/>
        <end position="116"/>
    </location>
</feature>
<dbReference type="InterPro" id="IPR013786">
    <property type="entry name" value="AcylCoA_DH/ox_N"/>
</dbReference>
<dbReference type="Gene3D" id="1.10.540.10">
    <property type="entry name" value="Acyl-CoA dehydrogenase/oxidase, N-terminal domain"/>
    <property type="match status" value="1"/>
</dbReference>
<accession>A0A7W9AQL2</accession>
<evidence type="ECO:0000256" key="2">
    <source>
        <dbReference type="ARBA" id="ARBA00009347"/>
    </source>
</evidence>
<dbReference type="RefSeq" id="WP_184027472.1">
    <property type="nucleotide sequence ID" value="NZ_JACIJJ010000002.1"/>
</dbReference>
<organism evidence="8 9">
    <name type="scientific">Sphingomonas yantingensis</name>
    <dbReference type="NCBI Taxonomy" id="1241761"/>
    <lineage>
        <taxon>Bacteria</taxon>
        <taxon>Pseudomonadati</taxon>
        <taxon>Pseudomonadota</taxon>
        <taxon>Alphaproteobacteria</taxon>
        <taxon>Sphingomonadales</taxon>
        <taxon>Sphingomonadaceae</taxon>
        <taxon>Sphingomonas</taxon>
    </lineage>
</organism>
<comment type="similarity">
    <text evidence="2">Belongs to the acyl-CoA dehydrogenase family.</text>
</comment>
<comment type="cofactor">
    <cofactor evidence="1">
        <name>FAD</name>
        <dbReference type="ChEBI" id="CHEBI:57692"/>
    </cofactor>
</comment>
<dbReference type="Gene3D" id="1.20.140.10">
    <property type="entry name" value="Butyryl-CoA Dehydrogenase, subunit A, domain 3"/>
    <property type="match status" value="1"/>
</dbReference>
<keyword evidence="3" id="KW-0285">Flavoprotein</keyword>
<name>A0A7W9AQL2_9SPHN</name>
<evidence type="ECO:0000256" key="4">
    <source>
        <dbReference type="ARBA" id="ARBA00022827"/>
    </source>
</evidence>
<reference evidence="8 9" key="1">
    <citation type="submission" date="2020-08" db="EMBL/GenBank/DDBJ databases">
        <title>Genomic Encyclopedia of Type Strains, Phase IV (KMG-IV): sequencing the most valuable type-strain genomes for metagenomic binning, comparative biology and taxonomic classification.</title>
        <authorList>
            <person name="Goeker M."/>
        </authorList>
    </citation>
    <scope>NUCLEOTIDE SEQUENCE [LARGE SCALE GENOMIC DNA]</scope>
    <source>
        <strain evidence="8 9">DSM 27244</strain>
    </source>
</reference>
<evidence type="ECO:0000256" key="5">
    <source>
        <dbReference type="ARBA" id="ARBA00023002"/>
    </source>
</evidence>
<feature type="domain" description="Acyl-CoA dehydrogenase/oxidase C-terminal" evidence="6">
    <location>
        <begin position="215"/>
        <end position="327"/>
    </location>
</feature>
<evidence type="ECO:0000259" key="6">
    <source>
        <dbReference type="Pfam" id="PF00441"/>
    </source>
</evidence>
<evidence type="ECO:0000313" key="8">
    <source>
        <dbReference type="EMBL" id="MBB5698606.1"/>
    </source>
</evidence>
<dbReference type="SUPFAM" id="SSF47203">
    <property type="entry name" value="Acyl-CoA dehydrogenase C-terminal domain-like"/>
    <property type="match status" value="1"/>
</dbReference>
<dbReference type="PANTHER" id="PTHR43884">
    <property type="entry name" value="ACYL-COA DEHYDROGENASE"/>
    <property type="match status" value="1"/>
</dbReference>
<sequence length="360" mass="37503">MNLELDDDQRLLKEMVDRFAEDTGGLDSHRAAARTAAGWSENAWQGMADLGLTAVMVSEPAGGLGGGGAELMILGEAIGRHLLAVPYLDTAILCGTALSAAPAPLRERALGELLDGSRRYALVTGAISDDEGTLTGKAHGFFGCGTAEAFIVDTGHAFYLVDAGAPGLSRAARPLHGGGTAADVRLDGVRGEQIAAGDEAARLRLELRDRRVAFLAAEALGAAEGAFEATSDYLKTRVQFGKPLASNQALQHRAAEMLVEIEQLRSAAILAACSLEEPVADERERIMAAVSIVAVKTGRFVAQQAVQLHGGIGVTEEHAVGHWFLRLTAIGLLLDGVSATRTLAGLGGFVAAAPYWEAAA</sequence>
<dbReference type="EMBL" id="JACIJJ010000002">
    <property type="protein sequence ID" value="MBB5698606.1"/>
    <property type="molecule type" value="Genomic_DNA"/>
</dbReference>
<dbReference type="GO" id="GO:0003995">
    <property type="term" value="F:acyl-CoA dehydrogenase activity"/>
    <property type="evidence" value="ECO:0007669"/>
    <property type="project" value="TreeGrafter"/>
</dbReference>
<dbReference type="InterPro" id="IPR009075">
    <property type="entry name" value="AcylCo_DH/oxidase_C"/>
</dbReference>
<dbReference type="InterPro" id="IPR036250">
    <property type="entry name" value="AcylCo_DH-like_C"/>
</dbReference>
<gene>
    <name evidence="8" type="ORF">FHR19_001951</name>
</gene>
<evidence type="ECO:0000256" key="1">
    <source>
        <dbReference type="ARBA" id="ARBA00001974"/>
    </source>
</evidence>
<dbReference type="InterPro" id="IPR037069">
    <property type="entry name" value="AcylCoA_DH/ox_N_sf"/>
</dbReference>
<comment type="caution">
    <text evidence="8">The sequence shown here is derived from an EMBL/GenBank/DDBJ whole genome shotgun (WGS) entry which is preliminary data.</text>
</comment>
<dbReference type="AlphaFoldDB" id="A0A7W9AQL2"/>
<dbReference type="GO" id="GO:0050660">
    <property type="term" value="F:flavin adenine dinucleotide binding"/>
    <property type="evidence" value="ECO:0007669"/>
    <property type="project" value="InterPro"/>
</dbReference>
<protein>
    <submittedName>
        <fullName evidence="8">Alkylation response protein AidB-like acyl-CoA dehydrogenase</fullName>
    </submittedName>
</protein>
<keyword evidence="4" id="KW-0274">FAD</keyword>
<dbReference type="InterPro" id="IPR009100">
    <property type="entry name" value="AcylCoA_DH/oxidase_NM_dom_sf"/>
</dbReference>
<dbReference type="Proteomes" id="UP000557739">
    <property type="component" value="Unassembled WGS sequence"/>
</dbReference>
<dbReference type="Pfam" id="PF02771">
    <property type="entry name" value="Acyl-CoA_dh_N"/>
    <property type="match status" value="1"/>
</dbReference>
<proteinExistence type="inferred from homology"/>
<keyword evidence="9" id="KW-1185">Reference proteome</keyword>